<feature type="coiled-coil region" evidence="1">
    <location>
        <begin position="127"/>
        <end position="161"/>
    </location>
</feature>
<reference evidence="2 3" key="1">
    <citation type="submission" date="2020-03" db="EMBL/GenBank/DDBJ databases">
        <title>Hydrogenophaga sp. nov. isolated from cyanobacterial mat.</title>
        <authorList>
            <person name="Thorat V."/>
            <person name="Kirdat K."/>
            <person name="Tiwarekar B."/>
            <person name="Costa E.D."/>
            <person name="Yadav A."/>
        </authorList>
    </citation>
    <scope>NUCLEOTIDE SEQUENCE [LARGE SCALE GENOMIC DNA]</scope>
    <source>
        <strain evidence="2 3">BA0156</strain>
    </source>
</reference>
<name>A0A6G8IC48_9BURK</name>
<dbReference type="EMBL" id="CP049989">
    <property type="protein sequence ID" value="QIM50764.1"/>
    <property type="molecule type" value="Genomic_DNA"/>
</dbReference>
<keyword evidence="3" id="KW-1185">Reference proteome</keyword>
<dbReference type="Proteomes" id="UP000503162">
    <property type="component" value="Chromosome"/>
</dbReference>
<dbReference type="AlphaFoldDB" id="A0A6G8IC48"/>
<dbReference type="KEGG" id="hcz:G9Q37_00765"/>
<accession>A0A6G8IC48</accession>
<protein>
    <submittedName>
        <fullName evidence="2">Uncharacterized protein</fullName>
    </submittedName>
</protein>
<keyword evidence="1" id="KW-0175">Coiled coil</keyword>
<evidence type="ECO:0000256" key="1">
    <source>
        <dbReference type="SAM" id="Coils"/>
    </source>
</evidence>
<gene>
    <name evidence="2" type="ORF">G9Q37_00765</name>
</gene>
<evidence type="ECO:0000313" key="2">
    <source>
        <dbReference type="EMBL" id="QIM50764.1"/>
    </source>
</evidence>
<sequence>MFLNGDAIHRVVRDAKVVDSIERYLREEDMRRAEQQRAQYLADFQNAKGSLIALRAFEQKYRGDDPDQLIEQLADVKRELQLQEYRERYAQVNSTSSMLAFIEDYRDNDPDGKVPGVRRRLDAELQRQRDLEAAETKRKEAEELQSQLAEIERDIIWCKRRTQAARQVIAREEEIGRISGFVNKRLMREAGEQIVACEENNPKRFAEYQRRGGRKSYAQLQ</sequence>
<evidence type="ECO:0000313" key="3">
    <source>
        <dbReference type="Proteomes" id="UP000503162"/>
    </source>
</evidence>
<organism evidence="2 3">
    <name type="scientific">Hydrogenophaga crocea</name>
    <dbReference type="NCBI Taxonomy" id="2716225"/>
    <lineage>
        <taxon>Bacteria</taxon>
        <taxon>Pseudomonadati</taxon>
        <taxon>Pseudomonadota</taxon>
        <taxon>Betaproteobacteria</taxon>
        <taxon>Burkholderiales</taxon>
        <taxon>Comamonadaceae</taxon>
        <taxon>Hydrogenophaga</taxon>
    </lineage>
</organism>
<proteinExistence type="predicted"/>